<keyword evidence="2" id="KW-0808">Transferase</keyword>
<accession>A0ABQ5E0N4</accession>
<protein>
    <submittedName>
        <fullName evidence="2">Reverse transcriptase domain-containing protein</fullName>
    </submittedName>
</protein>
<proteinExistence type="predicted"/>
<dbReference type="PANTHER" id="PTHR33223">
    <property type="entry name" value="CCHC-TYPE DOMAIN-CONTAINING PROTEIN"/>
    <property type="match status" value="1"/>
</dbReference>
<reference evidence="2" key="1">
    <citation type="journal article" date="2022" name="Int. J. Mol. Sci.">
        <title>Draft Genome of Tanacetum Coccineum: Genomic Comparison of Closely Related Tanacetum-Family Plants.</title>
        <authorList>
            <person name="Yamashiro T."/>
            <person name="Shiraishi A."/>
            <person name="Nakayama K."/>
            <person name="Satake H."/>
        </authorList>
    </citation>
    <scope>NUCLEOTIDE SEQUENCE</scope>
</reference>
<dbReference type="Proteomes" id="UP001151760">
    <property type="component" value="Unassembled WGS sequence"/>
</dbReference>
<evidence type="ECO:0000313" key="3">
    <source>
        <dbReference type="Proteomes" id="UP001151760"/>
    </source>
</evidence>
<name>A0ABQ5E0N4_9ASTR</name>
<comment type="caution">
    <text evidence="2">The sequence shown here is derived from an EMBL/GenBank/DDBJ whole genome shotgun (WGS) entry which is preliminary data.</text>
</comment>
<dbReference type="PANTHER" id="PTHR33223:SF11">
    <property type="entry name" value="ELEMENT PROTEIN, PUTATIVE-RELATED"/>
    <property type="match status" value="1"/>
</dbReference>
<dbReference type="EMBL" id="BQNB010015792">
    <property type="protein sequence ID" value="GJT44192.1"/>
    <property type="molecule type" value="Genomic_DNA"/>
</dbReference>
<organism evidence="2 3">
    <name type="scientific">Tanacetum coccineum</name>
    <dbReference type="NCBI Taxonomy" id="301880"/>
    <lineage>
        <taxon>Eukaryota</taxon>
        <taxon>Viridiplantae</taxon>
        <taxon>Streptophyta</taxon>
        <taxon>Embryophyta</taxon>
        <taxon>Tracheophyta</taxon>
        <taxon>Spermatophyta</taxon>
        <taxon>Magnoliopsida</taxon>
        <taxon>eudicotyledons</taxon>
        <taxon>Gunneridae</taxon>
        <taxon>Pentapetalae</taxon>
        <taxon>asterids</taxon>
        <taxon>campanulids</taxon>
        <taxon>Asterales</taxon>
        <taxon>Asteraceae</taxon>
        <taxon>Asteroideae</taxon>
        <taxon>Anthemideae</taxon>
        <taxon>Anthemidinae</taxon>
        <taxon>Tanacetum</taxon>
    </lineage>
</organism>
<keyword evidence="3" id="KW-1185">Reference proteome</keyword>
<reference evidence="2" key="2">
    <citation type="submission" date="2022-01" db="EMBL/GenBank/DDBJ databases">
        <authorList>
            <person name="Yamashiro T."/>
            <person name="Shiraishi A."/>
            <person name="Satake H."/>
            <person name="Nakayama K."/>
        </authorList>
    </citation>
    <scope>NUCLEOTIDE SEQUENCE</scope>
</reference>
<evidence type="ECO:0000313" key="2">
    <source>
        <dbReference type="EMBL" id="GJT44192.1"/>
    </source>
</evidence>
<dbReference type="InterPro" id="IPR005162">
    <property type="entry name" value="Retrotrans_gag_dom"/>
</dbReference>
<keyword evidence="2" id="KW-0695">RNA-directed DNA polymerase</keyword>
<gene>
    <name evidence="2" type="ORF">Tco_0952907</name>
</gene>
<keyword evidence="2" id="KW-0548">Nucleotidyltransferase</keyword>
<sequence>MRTNKTIIDPTKYAKVSTTMSFWYVPTMWLKLNMKEYFQIVLLEMETNQNFNSVTLHNVSPSDFKTIHYKPQNVPYTEGIDTDILLTIKDDILREKLLNVNLLIANIEALKDNPAPSSDDMTNGSTTTHYDYSLPDYEAFYSDDDHIEEKSSGSTTTHANFSQYVSFIFDLSINPIPPAVRSDFYHEEFADELAHIISPSEYDHFCFKIEPELGNLTMDVVNDIFPTREPRVHVPNVVPTHSTLNMDFILLSEPLFAYIEGSFPPFSMYPIAPPYLLSCGNEDTIFDPGISIYHSFMPGCPGFLKPLVLTVPDIHKRTKIKPKRQNRARNGRAYHGCNTYIQLEGVILPRPQSSSPQGLSMQLHNTPSRTNFAKTPKFITTRTAIAKERRAPNIVEPELRTIVAPMAERTMEELLRAPTEGYGEAIVLPKINADHFEIKMNLLQLVKANPFHGLENENPHAHINSFKRITSTLRFRNVPNDVIKLMMFPYSLEGAAKTWYEKEPPNSILTWEDLVTKFVNQFFPPSKTTHLKNKISRFTQKFDESFSEAWERFKEMLRACPHHGFTELTQVDTFYNDLNDNDQDSINAAAGGNLLSKTAREALNIIENKPNASRMITTSRESDRKYG</sequence>
<dbReference type="Pfam" id="PF03732">
    <property type="entry name" value="Retrotrans_gag"/>
    <property type="match status" value="1"/>
</dbReference>
<feature type="domain" description="Retrotransposon gag" evidence="1">
    <location>
        <begin position="487"/>
        <end position="579"/>
    </location>
</feature>
<dbReference type="GO" id="GO:0003964">
    <property type="term" value="F:RNA-directed DNA polymerase activity"/>
    <property type="evidence" value="ECO:0007669"/>
    <property type="project" value="UniProtKB-KW"/>
</dbReference>
<evidence type="ECO:0000259" key="1">
    <source>
        <dbReference type="Pfam" id="PF03732"/>
    </source>
</evidence>